<dbReference type="PROSITE" id="PS51257">
    <property type="entry name" value="PROKAR_LIPOPROTEIN"/>
    <property type="match status" value="1"/>
</dbReference>
<dbReference type="PROSITE" id="PS50005">
    <property type="entry name" value="TPR"/>
    <property type="match status" value="1"/>
</dbReference>
<keyword evidence="2" id="KW-0732">Signal</keyword>
<protein>
    <submittedName>
        <fullName evidence="3">Flp pilus assembly protein TadD</fullName>
    </submittedName>
</protein>
<keyword evidence="1" id="KW-0802">TPR repeat</keyword>
<dbReference type="Proteomes" id="UP001549184">
    <property type="component" value="Unassembled WGS sequence"/>
</dbReference>
<evidence type="ECO:0000313" key="3">
    <source>
        <dbReference type="EMBL" id="MET3652415.1"/>
    </source>
</evidence>
<gene>
    <name evidence="3" type="ORF">ABIC75_002147</name>
</gene>
<evidence type="ECO:0000256" key="2">
    <source>
        <dbReference type="SAM" id="SignalP"/>
    </source>
</evidence>
<evidence type="ECO:0000313" key="4">
    <source>
        <dbReference type="Proteomes" id="UP001549184"/>
    </source>
</evidence>
<dbReference type="SUPFAM" id="SSF48452">
    <property type="entry name" value="TPR-like"/>
    <property type="match status" value="1"/>
</dbReference>
<feature type="repeat" description="TPR" evidence="1">
    <location>
        <begin position="206"/>
        <end position="239"/>
    </location>
</feature>
<dbReference type="Gene3D" id="1.25.40.10">
    <property type="entry name" value="Tetratricopeptide repeat domain"/>
    <property type="match status" value="1"/>
</dbReference>
<dbReference type="InterPro" id="IPR019734">
    <property type="entry name" value="TPR_rpt"/>
</dbReference>
<reference evidence="3 4" key="1">
    <citation type="submission" date="2024-06" db="EMBL/GenBank/DDBJ databases">
        <title>Sorghum-associated microbial communities from plants grown in Nebraska, USA.</title>
        <authorList>
            <person name="Schachtman D."/>
        </authorList>
    </citation>
    <scope>NUCLEOTIDE SEQUENCE [LARGE SCALE GENOMIC DNA]</scope>
    <source>
        <strain evidence="3 4">1073</strain>
    </source>
</reference>
<dbReference type="SMART" id="SM00028">
    <property type="entry name" value="TPR"/>
    <property type="match status" value="3"/>
</dbReference>
<proteinExistence type="predicted"/>
<dbReference type="InterPro" id="IPR011990">
    <property type="entry name" value="TPR-like_helical_dom_sf"/>
</dbReference>
<accession>A0ABV2JUA2</accession>
<comment type="caution">
    <text evidence="3">The sequence shown here is derived from an EMBL/GenBank/DDBJ whole genome shotgun (WGS) entry which is preliminary data.</text>
</comment>
<evidence type="ECO:0000256" key="1">
    <source>
        <dbReference type="PROSITE-ProRule" id="PRU00339"/>
    </source>
</evidence>
<dbReference type="RefSeq" id="WP_354013831.1">
    <property type="nucleotide sequence ID" value="NZ_JBEPMU010000003.1"/>
</dbReference>
<dbReference type="EMBL" id="JBEPMU010000003">
    <property type="protein sequence ID" value="MET3652415.1"/>
    <property type="molecule type" value="Genomic_DNA"/>
</dbReference>
<name>A0ABV2JUA2_9GAMM</name>
<feature type="signal peptide" evidence="2">
    <location>
        <begin position="1"/>
        <end position="22"/>
    </location>
</feature>
<feature type="chain" id="PRO_5047458239" evidence="2">
    <location>
        <begin position="23"/>
        <end position="259"/>
    </location>
</feature>
<keyword evidence="4" id="KW-1185">Reference proteome</keyword>
<organism evidence="3 4">
    <name type="scientific">Dyella japonica</name>
    <dbReference type="NCBI Taxonomy" id="231455"/>
    <lineage>
        <taxon>Bacteria</taxon>
        <taxon>Pseudomonadati</taxon>
        <taxon>Pseudomonadota</taxon>
        <taxon>Gammaproteobacteria</taxon>
        <taxon>Lysobacterales</taxon>
        <taxon>Rhodanobacteraceae</taxon>
        <taxon>Dyella</taxon>
    </lineage>
</organism>
<sequence length="259" mass="27869">MRSILWVILTACLIAGCASQPAASPASSTAPVPLATVAAGSKSTITLAPKASDDADLTEVLRGVKMIQSGQIMAAIDGPLNGIVHKYEAQYGAPPKDIYSARGMADAVLYAGLGASQKRNVQVLGPAWAEAYWARGYAYGEMARYDDEEVELGKALALAPFDAQYNNELGYVMIQKRDWNKALSLYETGEAYAQISMGDDAAHGQCVALRGQGYALVELHRLDEAMAKYRECLKITPNEPKSLGEIGYIEDLKKKQSSQ</sequence>